<dbReference type="PANTHER" id="PTHR38009">
    <property type="entry name" value="CONSERVED HYPOTHETICAL PHAGE TAIL PROTEIN"/>
    <property type="match status" value="1"/>
</dbReference>
<evidence type="ECO:0000313" key="2">
    <source>
        <dbReference type="Proteomes" id="UP000471031"/>
    </source>
</evidence>
<dbReference type="GO" id="GO:0005198">
    <property type="term" value="F:structural molecule activity"/>
    <property type="evidence" value="ECO:0007669"/>
    <property type="project" value="InterPro"/>
</dbReference>
<dbReference type="Proteomes" id="UP000471031">
    <property type="component" value="Unassembled WGS sequence"/>
</dbReference>
<protein>
    <submittedName>
        <fullName evidence="1">Phage tail protein</fullName>
    </submittedName>
</protein>
<dbReference type="PANTHER" id="PTHR38009:SF1">
    <property type="entry name" value="CONSERVED HYPOTHETICAL PHAGE TAIL PROTEIN"/>
    <property type="match status" value="1"/>
</dbReference>
<proteinExistence type="predicted"/>
<dbReference type="AlphaFoldDB" id="A0A845LFX0"/>
<dbReference type="Pfam" id="PF06841">
    <property type="entry name" value="Phage_T4_gp19"/>
    <property type="match status" value="1"/>
</dbReference>
<sequence length="145" mass="15977">MADDKYPYRNFRFKVTIETDPKIELGFSEVSGYDASIAVVEYRAGDHATTPMKMPGLAKYGNITLKRGVTDSMDLFNWIQACIDGKITRNTVTITAIDESGADKASWTVTAAWPCKYTAPNFNGNGGEVAIESLELAHEGMKRTK</sequence>
<name>A0A845LFX0_HELGE</name>
<gene>
    <name evidence="1" type="ORF">GTO89_14865</name>
</gene>
<dbReference type="EMBL" id="WXEX01000014">
    <property type="protein sequence ID" value="MZP44314.1"/>
    <property type="molecule type" value="Genomic_DNA"/>
</dbReference>
<dbReference type="RefSeq" id="WP_161262877.1">
    <property type="nucleotide sequence ID" value="NZ_JAFBDC010000014.1"/>
</dbReference>
<dbReference type="InterPro" id="IPR011747">
    <property type="entry name" value="CHP02241"/>
</dbReference>
<dbReference type="OrthoDB" id="73314at2"/>
<comment type="caution">
    <text evidence="1">The sequence shown here is derived from an EMBL/GenBank/DDBJ whole genome shotgun (WGS) entry which is preliminary data.</text>
</comment>
<dbReference type="InterPro" id="IPR010667">
    <property type="entry name" value="Phage_T4_Gp19"/>
</dbReference>
<organism evidence="1 2">
    <name type="scientific">Heliomicrobium gestii</name>
    <name type="common">Heliobacterium gestii</name>
    <dbReference type="NCBI Taxonomy" id="2699"/>
    <lineage>
        <taxon>Bacteria</taxon>
        <taxon>Bacillati</taxon>
        <taxon>Bacillota</taxon>
        <taxon>Clostridia</taxon>
        <taxon>Eubacteriales</taxon>
        <taxon>Heliobacteriaceae</taxon>
        <taxon>Heliomicrobium</taxon>
    </lineage>
</organism>
<dbReference type="NCBIfam" id="TIGR02241">
    <property type="entry name" value="conserved hypothetical phage tail region protein"/>
    <property type="match status" value="1"/>
</dbReference>
<reference evidence="1 2" key="1">
    <citation type="submission" date="2020-01" db="EMBL/GenBank/DDBJ databases">
        <title>Whole genome sequence of Heliobacterium gestii DSM 11169.</title>
        <authorList>
            <person name="Kyndt J.A."/>
            <person name="Meyer T.E."/>
        </authorList>
    </citation>
    <scope>NUCLEOTIDE SEQUENCE [LARGE SCALE GENOMIC DNA]</scope>
    <source>
        <strain evidence="1 2">DSM 11169</strain>
    </source>
</reference>
<accession>A0A845LFX0</accession>
<evidence type="ECO:0000313" key="1">
    <source>
        <dbReference type="EMBL" id="MZP44314.1"/>
    </source>
</evidence>
<keyword evidence="2" id="KW-1185">Reference proteome</keyword>